<dbReference type="Gene3D" id="1.10.10.60">
    <property type="entry name" value="Homeodomain-like"/>
    <property type="match status" value="1"/>
</dbReference>
<reference evidence="2" key="1">
    <citation type="submission" date="2023-05" db="EMBL/GenBank/DDBJ databases">
        <title>Comparative genomics of Bacillaceae isolates and their secondary metabolite potential.</title>
        <authorList>
            <person name="Song L."/>
            <person name="Nielsen L.J."/>
            <person name="Mohite O."/>
            <person name="Xu X."/>
            <person name="Weber T."/>
            <person name="Kovacs A.T."/>
        </authorList>
    </citation>
    <scope>NUCLEOTIDE SEQUENCE</scope>
    <source>
        <strain evidence="2">LY1</strain>
    </source>
</reference>
<dbReference type="InterPro" id="IPR003615">
    <property type="entry name" value="HNH_nuc"/>
</dbReference>
<dbReference type="GO" id="GO:0008270">
    <property type="term" value="F:zinc ion binding"/>
    <property type="evidence" value="ECO:0007669"/>
    <property type="project" value="InterPro"/>
</dbReference>
<dbReference type="RefSeq" id="WP_283870522.1">
    <property type="nucleotide sequence ID" value="NZ_CP126101.1"/>
</dbReference>
<evidence type="ECO:0000259" key="1">
    <source>
        <dbReference type="Pfam" id="PF01844"/>
    </source>
</evidence>
<dbReference type="GO" id="GO:0003676">
    <property type="term" value="F:nucleic acid binding"/>
    <property type="evidence" value="ECO:0007669"/>
    <property type="project" value="InterPro"/>
</dbReference>
<dbReference type="Pfam" id="PF01844">
    <property type="entry name" value="HNH"/>
    <property type="match status" value="1"/>
</dbReference>
<dbReference type="AlphaFoldDB" id="A0AAX3WWF6"/>
<feature type="domain" description="HNH" evidence="1">
    <location>
        <begin position="238"/>
        <end position="272"/>
    </location>
</feature>
<dbReference type="EMBL" id="CP126101">
    <property type="protein sequence ID" value="WHY52035.1"/>
    <property type="molecule type" value="Genomic_DNA"/>
</dbReference>
<protein>
    <submittedName>
        <fullName evidence="2">HNH endonuclease</fullName>
    </submittedName>
</protein>
<proteinExistence type="predicted"/>
<accession>A0AAX3WWF6</accession>
<name>A0AAX3WWF6_9BACI</name>
<keyword evidence="2" id="KW-0540">Nuclease</keyword>
<dbReference type="InterPro" id="IPR002711">
    <property type="entry name" value="HNH"/>
</dbReference>
<evidence type="ECO:0000313" key="3">
    <source>
        <dbReference type="Proteomes" id="UP001178322"/>
    </source>
</evidence>
<dbReference type="Gene3D" id="1.10.30.50">
    <property type="match status" value="1"/>
</dbReference>
<sequence>MNSNIVEQILQLRRNNMGMRTISKELNISYNKVKYHCQKHNLGGFIANNPTVDNAFEMFLVNIKKNHNKEVEYVSGYIDSEQPVLVRCLKCGDEFNRAAQFARKKRKVKCLNCESIKRIERDQRNKEMNKLRKLILSNVVKVTSSLRELKSNRCVECDKHFYSQRKVLYCSKRCSKRKENRRKEIKKRKARMNGQVDYSITIEKLIQKEKNVCYLCGGQCDVNDFNTNDRGSFIVGHNYPSIEHVVPIAKGGTHTWDNVKLAHHYCNSIKRDKKIIEDTGQMVLIL</sequence>
<keyword evidence="2" id="KW-0255">Endonuclease</keyword>
<dbReference type="CDD" id="cd00085">
    <property type="entry name" value="HNHc"/>
    <property type="match status" value="1"/>
</dbReference>
<keyword evidence="2" id="KW-0378">Hydrolase</keyword>
<organism evidence="2 3">
    <name type="scientific">Lysinibacillus pakistanensis</name>
    <dbReference type="NCBI Taxonomy" id="759811"/>
    <lineage>
        <taxon>Bacteria</taxon>
        <taxon>Bacillati</taxon>
        <taxon>Bacillota</taxon>
        <taxon>Bacilli</taxon>
        <taxon>Bacillales</taxon>
        <taxon>Bacillaceae</taxon>
        <taxon>Lysinibacillus</taxon>
    </lineage>
</organism>
<gene>
    <name evidence="2" type="ORF">QNH24_02040</name>
</gene>
<evidence type="ECO:0000313" key="2">
    <source>
        <dbReference type="EMBL" id="WHY52035.1"/>
    </source>
</evidence>
<dbReference type="GO" id="GO:0004519">
    <property type="term" value="F:endonuclease activity"/>
    <property type="evidence" value="ECO:0007669"/>
    <property type="project" value="UniProtKB-KW"/>
</dbReference>
<dbReference type="Proteomes" id="UP001178322">
    <property type="component" value="Chromosome"/>
</dbReference>